<keyword evidence="2" id="KW-1185">Reference proteome</keyword>
<name>A0A9D4UVS0_ADICA</name>
<sequence>MDPSQDSLSPALPRSFSSISSTLSKQHKNLQGICLHKMMTSHLLQLSGLQSAQIPNAELAEFHCRTLENFCSKAADIPCANWGGLDRSISCRLLRMLIWQAPNDCTVHYG</sequence>
<evidence type="ECO:0000313" key="2">
    <source>
        <dbReference type="Proteomes" id="UP000886520"/>
    </source>
</evidence>
<comment type="caution">
    <text evidence="1">The sequence shown here is derived from an EMBL/GenBank/DDBJ whole genome shotgun (WGS) entry which is preliminary data.</text>
</comment>
<evidence type="ECO:0000313" key="1">
    <source>
        <dbReference type="EMBL" id="KAI5074908.1"/>
    </source>
</evidence>
<reference evidence="1" key="1">
    <citation type="submission" date="2021-01" db="EMBL/GenBank/DDBJ databases">
        <title>Adiantum capillus-veneris genome.</title>
        <authorList>
            <person name="Fang Y."/>
            <person name="Liao Q."/>
        </authorList>
    </citation>
    <scope>NUCLEOTIDE SEQUENCE</scope>
    <source>
        <strain evidence="1">H3</strain>
        <tissue evidence="1">Leaf</tissue>
    </source>
</reference>
<proteinExistence type="predicted"/>
<accession>A0A9D4UVS0</accession>
<dbReference type="Proteomes" id="UP000886520">
    <property type="component" value="Chromosome 10"/>
</dbReference>
<organism evidence="1 2">
    <name type="scientific">Adiantum capillus-veneris</name>
    <name type="common">Maidenhair fern</name>
    <dbReference type="NCBI Taxonomy" id="13818"/>
    <lineage>
        <taxon>Eukaryota</taxon>
        <taxon>Viridiplantae</taxon>
        <taxon>Streptophyta</taxon>
        <taxon>Embryophyta</taxon>
        <taxon>Tracheophyta</taxon>
        <taxon>Polypodiopsida</taxon>
        <taxon>Polypodiidae</taxon>
        <taxon>Polypodiales</taxon>
        <taxon>Pteridineae</taxon>
        <taxon>Pteridaceae</taxon>
        <taxon>Vittarioideae</taxon>
        <taxon>Adiantum</taxon>
    </lineage>
</organism>
<protein>
    <submittedName>
        <fullName evidence="1">Uncharacterized protein</fullName>
    </submittedName>
</protein>
<dbReference type="EMBL" id="JABFUD020000010">
    <property type="protein sequence ID" value="KAI5074908.1"/>
    <property type="molecule type" value="Genomic_DNA"/>
</dbReference>
<dbReference type="AlphaFoldDB" id="A0A9D4UVS0"/>
<gene>
    <name evidence="1" type="ORF">GOP47_0010869</name>
</gene>